<reference evidence="7" key="1">
    <citation type="journal article" date="2023" name="Plant J.">
        <title>Genome sequences and population genomics provide insights into the demographic history, inbreeding, and mutation load of two 'living fossil' tree species of Dipteronia.</title>
        <authorList>
            <person name="Feng Y."/>
            <person name="Comes H.P."/>
            <person name="Chen J."/>
            <person name="Zhu S."/>
            <person name="Lu R."/>
            <person name="Zhang X."/>
            <person name="Li P."/>
            <person name="Qiu J."/>
            <person name="Olsen K.M."/>
            <person name="Qiu Y."/>
        </authorList>
    </citation>
    <scope>NUCLEOTIDE SEQUENCE</scope>
    <source>
        <strain evidence="7">KIB01</strain>
    </source>
</reference>
<protein>
    <recommendedName>
        <fullName evidence="6">SWIM-type domain-containing protein</fullName>
    </recommendedName>
</protein>
<keyword evidence="2 4" id="KW-0863">Zinc-finger</keyword>
<dbReference type="PANTHER" id="PTHR31973:SF187">
    <property type="entry name" value="MUTATOR TRANSPOSASE MUDRA PROTEIN"/>
    <property type="match status" value="1"/>
</dbReference>
<name>A0AAD9XFR5_9ROSI</name>
<dbReference type="AlphaFoldDB" id="A0AAD9XFR5"/>
<dbReference type="InterPro" id="IPR007527">
    <property type="entry name" value="Znf_SWIM"/>
</dbReference>
<evidence type="ECO:0000256" key="5">
    <source>
        <dbReference type="SAM" id="MobiDB-lite"/>
    </source>
</evidence>
<dbReference type="Pfam" id="PF04434">
    <property type="entry name" value="SWIM"/>
    <property type="match status" value="1"/>
</dbReference>
<keyword evidence="8" id="KW-1185">Reference proteome</keyword>
<dbReference type="GO" id="GO:0008270">
    <property type="term" value="F:zinc ion binding"/>
    <property type="evidence" value="ECO:0007669"/>
    <property type="project" value="UniProtKB-KW"/>
</dbReference>
<organism evidence="7 8">
    <name type="scientific">Dipteronia dyeriana</name>
    <dbReference type="NCBI Taxonomy" id="168575"/>
    <lineage>
        <taxon>Eukaryota</taxon>
        <taxon>Viridiplantae</taxon>
        <taxon>Streptophyta</taxon>
        <taxon>Embryophyta</taxon>
        <taxon>Tracheophyta</taxon>
        <taxon>Spermatophyta</taxon>
        <taxon>Magnoliopsida</taxon>
        <taxon>eudicotyledons</taxon>
        <taxon>Gunneridae</taxon>
        <taxon>Pentapetalae</taxon>
        <taxon>rosids</taxon>
        <taxon>malvids</taxon>
        <taxon>Sapindales</taxon>
        <taxon>Sapindaceae</taxon>
        <taxon>Hippocastanoideae</taxon>
        <taxon>Acereae</taxon>
        <taxon>Dipteronia</taxon>
    </lineage>
</organism>
<feature type="compositionally biased region" description="Polar residues" evidence="5">
    <location>
        <begin position="1"/>
        <end position="12"/>
    </location>
</feature>
<feature type="compositionally biased region" description="Polar residues" evidence="5">
    <location>
        <begin position="527"/>
        <end position="536"/>
    </location>
</feature>
<keyword evidence="1" id="KW-0479">Metal-binding</keyword>
<accession>A0AAD9XFR5</accession>
<dbReference type="EMBL" id="JANJYI010000002">
    <property type="protein sequence ID" value="KAK2658619.1"/>
    <property type="molecule type" value="Genomic_DNA"/>
</dbReference>
<dbReference type="Proteomes" id="UP001280121">
    <property type="component" value="Unassembled WGS sequence"/>
</dbReference>
<sequence>MNLNANNRQPQPDNRVRAEGFARGQPVNRGHPPRHQPDSEDDSEDDGDRGYGLKMTSVQLVLILGGKWKSHHGQYWYEGQRAKVFDFPRDANYDQLLDKNVDPLVCISVEDINHVCPERNHKQPESSHNPHHTTLEYEFHHTHQSNIQVSNMDGFQRSDVPNMGANLDDIREGLTPTPNIDTASPSLIPDHDEVESHFNPIPNQTPNQYDKQFAHVQRLVLPPCASYSINSGKVALRPVTMRIERGEVFPSKKQLQLHLEARFPHQRQASARVIEENIKDKFHDHPLYKPKEIVHDMQREFGISCNYHKGYQATHIALEETQGTPAESYSPHRGVLFVAVCMDDNEQIFPLAFGVGESETNEEGWFQGWFYERRTSALKLTTQLTTAADVAIGVKDEQARYMRVYPITFYTFLVKDGDLDGHMGLTTKTCTCREFDVDQLPCAHALACISAFLVAAYNGEIHPVGQPSEWLVPLNIESKIVRPPVGHRPLGRPRKNRILSFCEEVTQRRCTTCHRVGHNSHMCTYPKSSTPSNGIGSTREIGEASGSHNVL</sequence>
<evidence type="ECO:0000313" key="7">
    <source>
        <dbReference type="EMBL" id="KAK2658619.1"/>
    </source>
</evidence>
<evidence type="ECO:0000259" key="6">
    <source>
        <dbReference type="PROSITE" id="PS50966"/>
    </source>
</evidence>
<evidence type="ECO:0000256" key="3">
    <source>
        <dbReference type="ARBA" id="ARBA00022833"/>
    </source>
</evidence>
<dbReference type="PANTHER" id="PTHR31973">
    <property type="entry name" value="POLYPROTEIN, PUTATIVE-RELATED"/>
    <property type="match status" value="1"/>
</dbReference>
<evidence type="ECO:0000313" key="8">
    <source>
        <dbReference type="Proteomes" id="UP001280121"/>
    </source>
</evidence>
<keyword evidence="3" id="KW-0862">Zinc</keyword>
<feature type="region of interest" description="Disordered" evidence="5">
    <location>
        <begin position="527"/>
        <end position="551"/>
    </location>
</feature>
<evidence type="ECO:0000256" key="1">
    <source>
        <dbReference type="ARBA" id="ARBA00022723"/>
    </source>
</evidence>
<gene>
    <name evidence="7" type="ORF">Ddye_005152</name>
</gene>
<comment type="caution">
    <text evidence="7">The sequence shown here is derived from an EMBL/GenBank/DDBJ whole genome shotgun (WGS) entry which is preliminary data.</text>
</comment>
<evidence type="ECO:0000256" key="2">
    <source>
        <dbReference type="ARBA" id="ARBA00022771"/>
    </source>
</evidence>
<proteinExistence type="predicted"/>
<dbReference type="PROSITE" id="PS50966">
    <property type="entry name" value="ZF_SWIM"/>
    <property type="match status" value="1"/>
</dbReference>
<dbReference type="InterPro" id="IPR006564">
    <property type="entry name" value="Znf_PMZ"/>
</dbReference>
<evidence type="ECO:0000256" key="4">
    <source>
        <dbReference type="PROSITE-ProRule" id="PRU00325"/>
    </source>
</evidence>
<feature type="region of interest" description="Disordered" evidence="5">
    <location>
        <begin position="1"/>
        <end position="51"/>
    </location>
</feature>
<feature type="domain" description="SWIM-type" evidence="6">
    <location>
        <begin position="410"/>
        <end position="453"/>
    </location>
</feature>
<dbReference type="SMART" id="SM00575">
    <property type="entry name" value="ZnF_PMZ"/>
    <property type="match status" value="1"/>
</dbReference>